<protein>
    <submittedName>
        <fullName evidence="2">Uncharacterized protein</fullName>
    </submittedName>
</protein>
<organism evidence="2 3">
    <name type="scientific">Escovopsis weberi</name>
    <dbReference type="NCBI Taxonomy" id="150374"/>
    <lineage>
        <taxon>Eukaryota</taxon>
        <taxon>Fungi</taxon>
        <taxon>Dikarya</taxon>
        <taxon>Ascomycota</taxon>
        <taxon>Pezizomycotina</taxon>
        <taxon>Sordariomycetes</taxon>
        <taxon>Hypocreomycetidae</taxon>
        <taxon>Hypocreales</taxon>
        <taxon>Hypocreaceae</taxon>
        <taxon>Escovopsis</taxon>
    </lineage>
</organism>
<evidence type="ECO:0000256" key="1">
    <source>
        <dbReference type="SAM" id="Phobius"/>
    </source>
</evidence>
<keyword evidence="3" id="KW-1185">Reference proteome</keyword>
<dbReference type="AlphaFoldDB" id="A0A0M8N052"/>
<dbReference type="EMBL" id="LGSR01000022">
    <property type="protein sequence ID" value="KOS17824.1"/>
    <property type="molecule type" value="Genomic_DNA"/>
</dbReference>
<feature type="transmembrane region" description="Helical" evidence="1">
    <location>
        <begin position="12"/>
        <end position="30"/>
    </location>
</feature>
<keyword evidence="1" id="KW-0472">Membrane</keyword>
<gene>
    <name evidence="2" type="ORF">ESCO_003038</name>
</gene>
<dbReference type="STRING" id="150374.A0A0M8N052"/>
<evidence type="ECO:0000313" key="3">
    <source>
        <dbReference type="Proteomes" id="UP000053831"/>
    </source>
</evidence>
<keyword evidence="1" id="KW-1133">Transmembrane helix</keyword>
<name>A0A0M8N052_ESCWE</name>
<keyword evidence="1" id="KW-0812">Transmembrane</keyword>
<dbReference type="OrthoDB" id="2555959at2759"/>
<proteinExistence type="predicted"/>
<dbReference type="Proteomes" id="UP000053831">
    <property type="component" value="Unassembled WGS sequence"/>
</dbReference>
<comment type="caution">
    <text evidence="2">The sequence shown here is derived from an EMBL/GenBank/DDBJ whole genome shotgun (WGS) entry which is preliminary data.</text>
</comment>
<accession>A0A0M8N052</accession>
<reference evidence="2 3" key="1">
    <citation type="submission" date="2015-07" db="EMBL/GenBank/DDBJ databases">
        <title>The genome of the fungus Escovopsis weberi, a specialized disease agent of ant agriculture.</title>
        <authorList>
            <person name="de Man T.J."/>
            <person name="Stajich J.E."/>
            <person name="Kubicek C.P."/>
            <person name="Chenthamara K."/>
            <person name="Atanasova L."/>
            <person name="Druzhinina I.S."/>
            <person name="Birnbaum S."/>
            <person name="Barribeau S.M."/>
            <person name="Teiling C."/>
            <person name="Suen G."/>
            <person name="Currie C."/>
            <person name="Gerardo N.M."/>
        </authorList>
    </citation>
    <scope>NUCLEOTIDE SEQUENCE [LARGE SCALE GENOMIC DNA]</scope>
</reference>
<evidence type="ECO:0000313" key="2">
    <source>
        <dbReference type="EMBL" id="KOS17824.1"/>
    </source>
</evidence>
<sequence length="69" mass="7697">MLKTYKNLSPRTRLGVGVAILAWGVAGLYLSDRAEERFGYTPTEQDREALRRMTPRIVSVDRAGGADRS</sequence>